<dbReference type="NCBIfam" id="NF004837">
    <property type="entry name" value="PRK06187.1"/>
    <property type="match status" value="1"/>
</dbReference>
<keyword evidence="3" id="KW-0436">Ligase</keyword>
<feature type="domain" description="AMP-dependent synthetase/ligase" evidence="1">
    <location>
        <begin position="29"/>
        <end position="404"/>
    </location>
</feature>
<gene>
    <name evidence="3" type="ORF">HNQ71_000425</name>
</gene>
<dbReference type="PANTHER" id="PTHR43767">
    <property type="entry name" value="LONG-CHAIN-FATTY-ACID--COA LIGASE"/>
    <property type="match status" value="1"/>
</dbReference>
<dbReference type="RefSeq" id="WP_184870951.1">
    <property type="nucleotide sequence ID" value="NZ_JACHEF010000001.1"/>
</dbReference>
<name>A0A841P2H9_9HYPH</name>
<dbReference type="InterPro" id="IPR000873">
    <property type="entry name" value="AMP-dep_synth/lig_dom"/>
</dbReference>
<comment type="caution">
    <text evidence="3">The sequence shown here is derived from an EMBL/GenBank/DDBJ whole genome shotgun (WGS) entry which is preliminary data.</text>
</comment>
<accession>A0A841P2H9</accession>
<reference evidence="3 4" key="1">
    <citation type="submission" date="2020-08" db="EMBL/GenBank/DDBJ databases">
        <title>Genomic Encyclopedia of Type Strains, Phase IV (KMG-IV): sequencing the most valuable type-strain genomes for metagenomic binning, comparative biology and taxonomic classification.</title>
        <authorList>
            <person name="Goeker M."/>
        </authorList>
    </citation>
    <scope>NUCLEOTIDE SEQUENCE [LARGE SCALE GENOMIC DNA]</scope>
    <source>
        <strain evidence="3 4">DSM 100039</strain>
    </source>
</reference>
<dbReference type="InterPro" id="IPR025110">
    <property type="entry name" value="AMP-bd_C"/>
</dbReference>
<evidence type="ECO:0000259" key="2">
    <source>
        <dbReference type="Pfam" id="PF13193"/>
    </source>
</evidence>
<keyword evidence="4" id="KW-1185">Reference proteome</keyword>
<dbReference type="CDD" id="cd12119">
    <property type="entry name" value="ttLC_FACS_AlkK_like"/>
    <property type="match status" value="1"/>
</dbReference>
<proteinExistence type="predicted"/>
<dbReference type="EC" id="6.2.1.-" evidence="3"/>
<evidence type="ECO:0000313" key="3">
    <source>
        <dbReference type="EMBL" id="MBB6407781.1"/>
    </source>
</evidence>
<dbReference type="SUPFAM" id="SSF56801">
    <property type="entry name" value="Acetyl-CoA synthetase-like"/>
    <property type="match status" value="1"/>
</dbReference>
<organism evidence="3 4">
    <name type="scientific">Mesorhizobium sangaii</name>
    <dbReference type="NCBI Taxonomy" id="505389"/>
    <lineage>
        <taxon>Bacteria</taxon>
        <taxon>Pseudomonadati</taxon>
        <taxon>Pseudomonadota</taxon>
        <taxon>Alphaproteobacteria</taxon>
        <taxon>Hyphomicrobiales</taxon>
        <taxon>Phyllobacteriaceae</taxon>
        <taxon>Mesorhizobium</taxon>
    </lineage>
</organism>
<dbReference type="AlphaFoldDB" id="A0A841P2H9"/>
<sequence length="554" mass="60182">MTGRLIAGANSAYRYPLLIKQLWHTPLVQAPDQEIVYRDVRRFTYRQLRERIGRLASSLAGLGVAAGDTVGVLDWDSNRFLEAYFAVPMMGAVLQTVNVRLSPEQIAYTIDHAGPSVLLVNDDFVPVLEGIRQQLPKVKTLIVMSDRAVPQTGSLSFAGEYEHLLAGASADYDFPDFDEDTLATTFYTSGTTGKPKGVNFSHRQLVLHTLAQMAFLGTATKQGRFGRDDVYMPMTPMFHAHAWGLPWTATLSGAKQVYPGRYDPHLLVKLIKTEGVTVTHGVPTILQMLLGAATAANTDLAGLKMAVGGSELPKALARQALALGVDVYAGYGMSETAPLLSLAQVRTEDLTADVDRQLDIRTMAGISAPLVDLRLVDRNRDEAARDGKTTGEIVVRAPWLTQGYAGDPEASEQLWSGGYLHTGDIGVIDAGGYLRVVDRIKDVIKSGGEWVSSLQIEDLISQCEGVSEAAVIGIKDEKWGERPLALVIRNAKTGSELSDIRIMAHLKSFADSGVISKVGIPDKILFVDTLPRTSVGKFDKKQLRATYGNMAVVE</sequence>
<dbReference type="Gene3D" id="3.40.50.12780">
    <property type="entry name" value="N-terminal domain of ligase-like"/>
    <property type="match status" value="1"/>
</dbReference>
<dbReference type="Proteomes" id="UP000556329">
    <property type="component" value="Unassembled WGS sequence"/>
</dbReference>
<dbReference type="InterPro" id="IPR045851">
    <property type="entry name" value="AMP-bd_C_sf"/>
</dbReference>
<feature type="domain" description="AMP-binding enzyme C-terminal" evidence="2">
    <location>
        <begin position="455"/>
        <end position="537"/>
    </location>
</feature>
<dbReference type="InterPro" id="IPR042099">
    <property type="entry name" value="ANL_N_sf"/>
</dbReference>
<dbReference type="GO" id="GO:0016877">
    <property type="term" value="F:ligase activity, forming carbon-sulfur bonds"/>
    <property type="evidence" value="ECO:0007669"/>
    <property type="project" value="UniProtKB-ARBA"/>
</dbReference>
<protein>
    <submittedName>
        <fullName evidence="3">Fatty-acyl-CoA synthase</fullName>
        <ecNumber evidence="3">6.2.1.-</ecNumber>
    </submittedName>
</protein>
<dbReference type="Gene3D" id="3.30.300.30">
    <property type="match status" value="1"/>
</dbReference>
<dbReference type="InterPro" id="IPR050237">
    <property type="entry name" value="ATP-dep_AMP-bd_enzyme"/>
</dbReference>
<evidence type="ECO:0000313" key="4">
    <source>
        <dbReference type="Proteomes" id="UP000556329"/>
    </source>
</evidence>
<dbReference type="EMBL" id="JACHEF010000001">
    <property type="protein sequence ID" value="MBB6407781.1"/>
    <property type="molecule type" value="Genomic_DNA"/>
</dbReference>
<dbReference type="PANTHER" id="PTHR43767:SF11">
    <property type="entry name" value="MEDIUM-CHAIN-FATTY-ACID--COA LIGASE"/>
    <property type="match status" value="1"/>
</dbReference>
<dbReference type="Pfam" id="PF00501">
    <property type="entry name" value="AMP-binding"/>
    <property type="match status" value="1"/>
</dbReference>
<dbReference type="Pfam" id="PF13193">
    <property type="entry name" value="AMP-binding_C"/>
    <property type="match status" value="1"/>
</dbReference>
<evidence type="ECO:0000259" key="1">
    <source>
        <dbReference type="Pfam" id="PF00501"/>
    </source>
</evidence>